<dbReference type="Proteomes" id="UP000634134">
    <property type="component" value="Unassembled WGS sequence"/>
</dbReference>
<dbReference type="InterPro" id="IPR051446">
    <property type="entry name" value="HTH_trans_reg/aminotransferase"/>
</dbReference>
<dbReference type="PANTHER" id="PTHR46577:SF1">
    <property type="entry name" value="HTH-TYPE TRANSCRIPTIONAL REGULATORY PROTEIN GABR"/>
    <property type="match status" value="1"/>
</dbReference>
<organism evidence="1 2">
    <name type="scientific">Dyadobacter subterraneus</name>
    <dbReference type="NCBI Taxonomy" id="2773304"/>
    <lineage>
        <taxon>Bacteria</taxon>
        <taxon>Pseudomonadati</taxon>
        <taxon>Bacteroidota</taxon>
        <taxon>Cytophagia</taxon>
        <taxon>Cytophagales</taxon>
        <taxon>Spirosomataceae</taxon>
        <taxon>Dyadobacter</taxon>
    </lineage>
</organism>
<dbReference type="RefSeq" id="WP_194121484.1">
    <property type="nucleotide sequence ID" value="NZ_JACYGY010000001.1"/>
</dbReference>
<accession>A0ABR9WCZ1</accession>
<evidence type="ECO:0000313" key="2">
    <source>
        <dbReference type="Proteomes" id="UP000634134"/>
    </source>
</evidence>
<reference evidence="2" key="1">
    <citation type="submission" date="2023-07" db="EMBL/GenBank/DDBJ databases">
        <title>Dyadobacter sp. nov 'subterranea' isolated from contaminted grondwater.</title>
        <authorList>
            <person name="Szabo I."/>
            <person name="Al-Omari J."/>
            <person name="Szerdahelyi S.G."/>
            <person name="Rado J."/>
        </authorList>
    </citation>
    <scope>NUCLEOTIDE SEQUENCE [LARGE SCALE GENOMIC DNA]</scope>
    <source>
        <strain evidence="2">UP-52</strain>
    </source>
</reference>
<comment type="caution">
    <text evidence="1">The sequence shown here is derived from an EMBL/GenBank/DDBJ whole genome shotgun (WGS) entry which is preliminary data.</text>
</comment>
<gene>
    <name evidence="1" type="ORF">IEE83_15790</name>
</gene>
<keyword evidence="2" id="KW-1185">Reference proteome</keyword>
<dbReference type="InterPro" id="IPR015424">
    <property type="entry name" value="PyrdxlP-dep_Trfase"/>
</dbReference>
<dbReference type="InterPro" id="IPR015422">
    <property type="entry name" value="PyrdxlP-dep_Trfase_small"/>
</dbReference>
<protein>
    <submittedName>
        <fullName evidence="1">Uncharacterized protein</fullName>
    </submittedName>
</protein>
<proteinExistence type="predicted"/>
<sequence>MPVHLIDRQGDTLLEEAFAVMFDNGEMDRHFRKSLKMYKQRRNLFCEILKTDFHDKIDFKVPEGGFPVWADFDKKIDLNLMSEEASRQGLYIGNGTFSQNESFVTNALRMGFASLEEKEMINALGILKKVTG</sequence>
<dbReference type="EMBL" id="JACYGY010000001">
    <property type="protein sequence ID" value="MBE9463347.1"/>
    <property type="molecule type" value="Genomic_DNA"/>
</dbReference>
<dbReference type="SUPFAM" id="SSF53383">
    <property type="entry name" value="PLP-dependent transferases"/>
    <property type="match status" value="1"/>
</dbReference>
<dbReference type="Gene3D" id="3.90.1150.10">
    <property type="entry name" value="Aspartate Aminotransferase, domain 1"/>
    <property type="match status" value="1"/>
</dbReference>
<dbReference type="PANTHER" id="PTHR46577">
    <property type="entry name" value="HTH-TYPE TRANSCRIPTIONAL REGULATORY PROTEIN GABR"/>
    <property type="match status" value="1"/>
</dbReference>
<name>A0ABR9WCZ1_9BACT</name>
<evidence type="ECO:0000313" key="1">
    <source>
        <dbReference type="EMBL" id="MBE9463347.1"/>
    </source>
</evidence>